<keyword evidence="5" id="KW-1185">Reference proteome</keyword>
<protein>
    <recommendedName>
        <fullName evidence="3">Glycosyltransferase subfamily 4-like N-terminal domain-containing protein</fullName>
    </recommendedName>
</protein>
<evidence type="ECO:0000313" key="4">
    <source>
        <dbReference type="EMBL" id="GAA3371506.1"/>
    </source>
</evidence>
<organism evidence="4 5">
    <name type="scientific">Streptomyces sannanensis</name>
    <dbReference type="NCBI Taxonomy" id="285536"/>
    <lineage>
        <taxon>Bacteria</taxon>
        <taxon>Bacillati</taxon>
        <taxon>Actinomycetota</taxon>
        <taxon>Actinomycetes</taxon>
        <taxon>Kitasatosporales</taxon>
        <taxon>Streptomycetaceae</taxon>
        <taxon>Streptomyces</taxon>
    </lineage>
</organism>
<evidence type="ECO:0000313" key="5">
    <source>
        <dbReference type="Proteomes" id="UP001499990"/>
    </source>
</evidence>
<dbReference type="Proteomes" id="UP001499990">
    <property type="component" value="Unassembled WGS sequence"/>
</dbReference>
<dbReference type="SUPFAM" id="SSF53756">
    <property type="entry name" value="UDP-Glycosyltransferase/glycogen phosphorylase"/>
    <property type="match status" value="1"/>
</dbReference>
<name>A0ABP6SA06_9ACTN</name>
<dbReference type="EMBL" id="BAAAYL010000001">
    <property type="protein sequence ID" value="GAA3371506.1"/>
    <property type="molecule type" value="Genomic_DNA"/>
</dbReference>
<reference evidence="5" key="1">
    <citation type="journal article" date="2019" name="Int. J. Syst. Evol. Microbiol.">
        <title>The Global Catalogue of Microorganisms (GCM) 10K type strain sequencing project: providing services to taxonomists for standard genome sequencing and annotation.</title>
        <authorList>
            <consortium name="The Broad Institute Genomics Platform"/>
            <consortium name="The Broad Institute Genome Sequencing Center for Infectious Disease"/>
            <person name="Wu L."/>
            <person name="Ma J."/>
        </authorList>
    </citation>
    <scope>NUCLEOTIDE SEQUENCE [LARGE SCALE GENOMIC DNA]</scope>
    <source>
        <strain evidence="5">JCM 9651</strain>
    </source>
</reference>
<dbReference type="Gene3D" id="3.40.50.2000">
    <property type="entry name" value="Glycogen Phosphorylase B"/>
    <property type="match status" value="1"/>
</dbReference>
<dbReference type="Pfam" id="PF13439">
    <property type="entry name" value="Glyco_transf_4"/>
    <property type="match status" value="1"/>
</dbReference>
<keyword evidence="2" id="KW-0808">Transferase</keyword>
<gene>
    <name evidence="4" type="ORF">GCM10020367_22450</name>
</gene>
<accession>A0ABP6SA06</accession>
<feature type="domain" description="Glycosyltransferase subfamily 4-like N-terminal" evidence="3">
    <location>
        <begin position="13"/>
        <end position="142"/>
    </location>
</feature>
<evidence type="ECO:0000259" key="3">
    <source>
        <dbReference type="Pfam" id="PF13439"/>
    </source>
</evidence>
<sequence>MMRRNVPTLMDELYRLFQKKAFPEQHPTWIPGVPPKAVTSQFKKKFDLIIATGHPFVSFAAAQMLGKLLKISYVADYRDAWTLNQFTENLIFDEGGKSFEWEAKVLRDTSETVFVNDGMRQWHIDRYPDDADRMTVVPNGWEPEPTGEQDFVPPAPNRPPRFGYLGTITSHMPLEELFDGCRIARSNPVPVIRARNEKGSVRRAAYAHPA</sequence>
<keyword evidence="1" id="KW-0328">Glycosyltransferase</keyword>
<proteinExistence type="predicted"/>
<evidence type="ECO:0000256" key="2">
    <source>
        <dbReference type="ARBA" id="ARBA00022679"/>
    </source>
</evidence>
<evidence type="ECO:0000256" key="1">
    <source>
        <dbReference type="ARBA" id="ARBA00022676"/>
    </source>
</evidence>
<comment type="caution">
    <text evidence="4">The sequence shown here is derived from an EMBL/GenBank/DDBJ whole genome shotgun (WGS) entry which is preliminary data.</text>
</comment>
<dbReference type="InterPro" id="IPR028098">
    <property type="entry name" value="Glyco_trans_4-like_N"/>
</dbReference>